<keyword evidence="9" id="KW-0325">Glycoprotein</keyword>
<gene>
    <name evidence="10" type="ORF">PHPALM_20936</name>
</gene>
<dbReference type="OrthoDB" id="430354at2759"/>
<dbReference type="EMBL" id="NCKW01011372">
    <property type="protein sequence ID" value="POM63634.1"/>
    <property type="molecule type" value="Genomic_DNA"/>
</dbReference>
<evidence type="ECO:0000256" key="5">
    <source>
        <dbReference type="ARBA" id="ARBA00022692"/>
    </source>
</evidence>
<dbReference type="Pfam" id="PF11051">
    <property type="entry name" value="Mannosyl_trans3"/>
    <property type="match status" value="1"/>
</dbReference>
<dbReference type="PANTHER" id="PTHR31392:SF1">
    <property type="entry name" value="ALPHA-1,3-MANNOSYLTRANSFERASE MNN1-RELATED"/>
    <property type="match status" value="1"/>
</dbReference>
<comment type="caution">
    <text evidence="10">The sequence shown here is derived from an EMBL/GenBank/DDBJ whole genome shotgun (WGS) entry which is preliminary data.</text>
</comment>
<reference evidence="10 11" key="1">
    <citation type="journal article" date="2017" name="Genome Biol. Evol.">
        <title>Phytophthora megakarya and P. palmivora, closely related causal agents of cacao black pod rot, underwent increases in genome sizes and gene numbers by different mechanisms.</title>
        <authorList>
            <person name="Ali S.S."/>
            <person name="Shao J."/>
            <person name="Lary D.J."/>
            <person name="Kronmiller B."/>
            <person name="Shen D."/>
            <person name="Strem M.D."/>
            <person name="Amoako-Attah I."/>
            <person name="Akrofi A.Y."/>
            <person name="Begoude B.A."/>
            <person name="Ten Hoopen G.M."/>
            <person name="Coulibaly K."/>
            <person name="Kebe B.I."/>
            <person name="Melnick R.L."/>
            <person name="Guiltinan M.J."/>
            <person name="Tyler B.M."/>
            <person name="Meinhardt L.W."/>
            <person name="Bailey B.A."/>
        </authorList>
    </citation>
    <scope>NUCLEOTIDE SEQUENCE [LARGE SCALE GENOMIC DNA]</scope>
    <source>
        <strain evidence="11">sbr112.9</strain>
    </source>
</reference>
<evidence type="ECO:0000256" key="9">
    <source>
        <dbReference type="ARBA" id="ARBA00023180"/>
    </source>
</evidence>
<evidence type="ECO:0000256" key="2">
    <source>
        <dbReference type="ARBA" id="ARBA00009105"/>
    </source>
</evidence>
<evidence type="ECO:0000313" key="10">
    <source>
        <dbReference type="EMBL" id="POM63634.1"/>
    </source>
</evidence>
<keyword evidence="5" id="KW-0812">Transmembrane</keyword>
<keyword evidence="11" id="KW-1185">Reference proteome</keyword>
<dbReference type="PANTHER" id="PTHR31392">
    <property type="entry name" value="ALPHA-1,3-MANNOSYLTRANSFERASE MNN1-RELATED"/>
    <property type="match status" value="1"/>
</dbReference>
<dbReference type="InterPro" id="IPR022751">
    <property type="entry name" value="Alpha_mannosyltransferase"/>
</dbReference>
<dbReference type="SUPFAM" id="SSF53448">
    <property type="entry name" value="Nucleotide-diphospho-sugar transferases"/>
    <property type="match status" value="1"/>
</dbReference>
<evidence type="ECO:0000256" key="3">
    <source>
        <dbReference type="ARBA" id="ARBA00022676"/>
    </source>
</evidence>
<evidence type="ECO:0000256" key="4">
    <source>
        <dbReference type="ARBA" id="ARBA00022679"/>
    </source>
</evidence>
<evidence type="ECO:0000313" key="11">
    <source>
        <dbReference type="Proteomes" id="UP000237271"/>
    </source>
</evidence>
<name>A0A2P4XDL3_9STRA</name>
<dbReference type="AlphaFoldDB" id="A0A2P4XDL3"/>
<keyword evidence="7" id="KW-1133">Transmembrane helix</keyword>
<evidence type="ECO:0000256" key="7">
    <source>
        <dbReference type="ARBA" id="ARBA00022989"/>
    </source>
</evidence>
<comment type="subcellular location">
    <subcellularLocation>
        <location evidence="1">Membrane</location>
        <topology evidence="1">Single-pass type II membrane protein</topology>
    </subcellularLocation>
</comment>
<evidence type="ECO:0000256" key="6">
    <source>
        <dbReference type="ARBA" id="ARBA00022968"/>
    </source>
</evidence>
<organism evidence="10 11">
    <name type="scientific">Phytophthora palmivora</name>
    <dbReference type="NCBI Taxonomy" id="4796"/>
    <lineage>
        <taxon>Eukaryota</taxon>
        <taxon>Sar</taxon>
        <taxon>Stramenopiles</taxon>
        <taxon>Oomycota</taxon>
        <taxon>Peronosporomycetes</taxon>
        <taxon>Peronosporales</taxon>
        <taxon>Peronosporaceae</taxon>
        <taxon>Phytophthora</taxon>
    </lineage>
</organism>
<keyword evidence="3" id="KW-0328">Glycosyltransferase</keyword>
<accession>A0A2P4XDL3</accession>
<dbReference type="GO" id="GO:0000033">
    <property type="term" value="F:alpha-1,3-mannosyltransferase activity"/>
    <property type="evidence" value="ECO:0007669"/>
    <property type="project" value="TreeGrafter"/>
</dbReference>
<dbReference type="InterPro" id="IPR029044">
    <property type="entry name" value="Nucleotide-diphossugar_trans"/>
</dbReference>
<proteinExistence type="inferred from homology"/>
<keyword evidence="6" id="KW-0735">Signal-anchor</keyword>
<dbReference type="GO" id="GO:0006493">
    <property type="term" value="P:protein O-linked glycosylation"/>
    <property type="evidence" value="ECO:0007669"/>
    <property type="project" value="TreeGrafter"/>
</dbReference>
<dbReference type="GO" id="GO:0005794">
    <property type="term" value="C:Golgi apparatus"/>
    <property type="evidence" value="ECO:0007669"/>
    <property type="project" value="TreeGrafter"/>
</dbReference>
<keyword evidence="8" id="KW-0472">Membrane</keyword>
<keyword evidence="4" id="KW-0808">Transferase</keyword>
<comment type="similarity">
    <text evidence="2">Belongs to the MNN1/MNT family.</text>
</comment>
<protein>
    <submittedName>
        <fullName evidence="10">Uncharacterized protein</fullName>
    </submittedName>
</protein>
<evidence type="ECO:0000256" key="8">
    <source>
        <dbReference type="ARBA" id="ARBA00023136"/>
    </source>
</evidence>
<evidence type="ECO:0000256" key="1">
    <source>
        <dbReference type="ARBA" id="ARBA00004606"/>
    </source>
</evidence>
<dbReference type="Proteomes" id="UP000237271">
    <property type="component" value="Unassembled WGS sequence"/>
</dbReference>
<dbReference type="GO" id="GO:0016020">
    <property type="term" value="C:membrane"/>
    <property type="evidence" value="ECO:0007669"/>
    <property type="project" value="UniProtKB-SubCell"/>
</dbReference>
<sequence length="340" mass="38848">MAKKTRANSTSTLAKAVIRNQRWLLLLMPLLLVYGLLMTLTTDGGQVAAGSDRPIASFLRHHTSFVDGTLHPKSQFYQRGEEFDLSVKRDRGVVTCMHNGVVAMGVSLIRELRCLGNQELVQVYHCGPELSEASKKLLFSVDDRLELVDVCGDLVEQRVLSQEMADKFRNWWIKPLAMYHTDVRHVMLMDVDDISVKDPATLRELMPYKTTGTTFFYDRVHANCYEHVNGMDEDEHYLKKLFATFDYGRFNVTGGNSPSEQVLESFAYTGKTCHEMDSSLVLVDKERAGQTVMDIMLWFITEERFRFRYSFGDKETFWLAFEMAHVPYSFSPWGVSGVSG</sequence>